<sequence length="101" mass="11688">MLMNLTTLTSFPARSNDAEKFSGKADRLDKLRRTRRSLSQRLRNTNKENYKCVLSAFGFKGCCGEYILKIYEVGELFEEARETLKKNVVCAIKKLRIYNAL</sequence>
<reference evidence="1 2" key="1">
    <citation type="submission" date="2021-03" db="EMBL/GenBank/DDBJ databases">
        <authorList>
            <person name="King G.J."/>
            <person name="Bancroft I."/>
            <person name="Baten A."/>
            <person name="Bloomfield J."/>
            <person name="Borpatragohain P."/>
            <person name="He Z."/>
            <person name="Irish N."/>
            <person name="Irwin J."/>
            <person name="Liu K."/>
            <person name="Mauleon R.P."/>
            <person name="Moore J."/>
            <person name="Morris R."/>
            <person name="Ostergaard L."/>
            <person name="Wang B."/>
            <person name="Wells R."/>
        </authorList>
    </citation>
    <scope>NUCLEOTIDE SEQUENCE [LARGE SCALE GENOMIC DNA]</scope>
    <source>
        <strain evidence="1">R-o-18</strain>
        <tissue evidence="1">Leaf</tissue>
    </source>
</reference>
<accession>A0ABQ7LQS4</accession>
<evidence type="ECO:0000313" key="1">
    <source>
        <dbReference type="EMBL" id="KAG5388913.1"/>
    </source>
</evidence>
<dbReference type="EMBL" id="JADBGQ010000007">
    <property type="protein sequence ID" value="KAG5388913.1"/>
    <property type="molecule type" value="Genomic_DNA"/>
</dbReference>
<comment type="caution">
    <text evidence="1">The sequence shown here is derived from an EMBL/GenBank/DDBJ whole genome shotgun (WGS) entry which is preliminary data.</text>
</comment>
<proteinExistence type="predicted"/>
<keyword evidence="2" id="KW-1185">Reference proteome</keyword>
<organism evidence="1 2">
    <name type="scientific">Brassica rapa subsp. trilocularis</name>
    <dbReference type="NCBI Taxonomy" id="1813537"/>
    <lineage>
        <taxon>Eukaryota</taxon>
        <taxon>Viridiplantae</taxon>
        <taxon>Streptophyta</taxon>
        <taxon>Embryophyta</taxon>
        <taxon>Tracheophyta</taxon>
        <taxon>Spermatophyta</taxon>
        <taxon>Magnoliopsida</taxon>
        <taxon>eudicotyledons</taxon>
        <taxon>Gunneridae</taxon>
        <taxon>Pentapetalae</taxon>
        <taxon>rosids</taxon>
        <taxon>malvids</taxon>
        <taxon>Brassicales</taxon>
        <taxon>Brassicaceae</taxon>
        <taxon>Brassiceae</taxon>
        <taxon>Brassica</taxon>
    </lineage>
</organism>
<gene>
    <name evidence="1" type="primary">A08g505740.1_BraROA</name>
    <name evidence="1" type="ORF">IGI04_030454</name>
</gene>
<evidence type="ECO:0008006" key="3">
    <source>
        <dbReference type="Google" id="ProtNLM"/>
    </source>
</evidence>
<dbReference type="Proteomes" id="UP000823674">
    <property type="component" value="Chromosome A08"/>
</dbReference>
<evidence type="ECO:0000313" key="2">
    <source>
        <dbReference type="Proteomes" id="UP000823674"/>
    </source>
</evidence>
<protein>
    <recommendedName>
        <fullName evidence="3">Protein kinase domain-containing protein</fullName>
    </recommendedName>
</protein>
<name>A0ABQ7LQS4_BRACM</name>